<sequence>MGKEHAQCPNLPLHLMQPPVLHKIKNQTLWLSPLRAIFWEEERALILSDLHFGKTGHFRKAGIAVPQAIYKEDMQRLVNLLQYFQPRQIIAVGDLFHSKANQELEWFKRWRGDFAAHFHLVRGNHDILHDEWYKEADIEVWDDDLIINNFCFTHEHCQGKKAIYTFCGHLHPGIVIHGLARQSLRFPCFYFAKDHCILPAYSKFTGLAIVESSKAESVFAVVENSLIRM</sequence>
<feature type="domain" description="Calcineurin-like phosphoesterase" evidence="1">
    <location>
        <begin position="43"/>
        <end position="169"/>
    </location>
</feature>
<dbReference type="Proteomes" id="UP001155483">
    <property type="component" value="Unassembled WGS sequence"/>
</dbReference>
<dbReference type="GO" id="GO:0016787">
    <property type="term" value="F:hydrolase activity"/>
    <property type="evidence" value="ECO:0007669"/>
    <property type="project" value="UniProtKB-KW"/>
</dbReference>
<dbReference type="Pfam" id="PF00149">
    <property type="entry name" value="Metallophos"/>
    <property type="match status" value="1"/>
</dbReference>
<dbReference type="InterPro" id="IPR004843">
    <property type="entry name" value="Calcineurin-like_PHP"/>
</dbReference>
<reference evidence="2" key="1">
    <citation type="submission" date="2022-09" db="EMBL/GenBank/DDBJ databases">
        <authorList>
            <person name="Yuan C."/>
            <person name="Ke Z."/>
        </authorList>
    </citation>
    <scope>NUCLEOTIDE SEQUENCE</scope>
    <source>
        <strain evidence="2">LB-8</strain>
    </source>
</reference>
<reference evidence="2" key="2">
    <citation type="submission" date="2023-04" db="EMBL/GenBank/DDBJ databases">
        <title>Paracnuella aquatica gen. nov., sp. nov., a member of the family Chitinophagaceae isolated from a hot spring.</title>
        <authorList>
            <person name="Wang C."/>
        </authorList>
    </citation>
    <scope>NUCLEOTIDE SEQUENCE</scope>
    <source>
        <strain evidence="2">LB-8</strain>
    </source>
</reference>
<dbReference type="InterPro" id="IPR024173">
    <property type="entry name" value="Pesterase_MJ0037-like"/>
</dbReference>
<dbReference type="GO" id="GO:0016874">
    <property type="term" value="F:ligase activity"/>
    <property type="evidence" value="ECO:0007669"/>
    <property type="project" value="UniProtKB-KW"/>
</dbReference>
<dbReference type="GO" id="GO:0004519">
    <property type="term" value="F:endonuclease activity"/>
    <property type="evidence" value="ECO:0007669"/>
    <property type="project" value="UniProtKB-KW"/>
</dbReference>
<accession>A0A9X3BGU0</accession>
<protein>
    <submittedName>
        <fullName evidence="2">Ligase-associated DNA damage response endonuclease PdeM</fullName>
        <ecNumber evidence="2">3.1.-.-</ecNumber>
    </submittedName>
</protein>
<dbReference type="PIRSF" id="PIRSF000887">
    <property type="entry name" value="Pesterase_MJ0037"/>
    <property type="match status" value="1"/>
</dbReference>
<dbReference type="EMBL" id="JAOTIF010000002">
    <property type="protein sequence ID" value="MCU7548362.1"/>
    <property type="molecule type" value="Genomic_DNA"/>
</dbReference>
<comment type="caution">
    <text evidence="2">The sequence shown here is derived from an EMBL/GenBank/DDBJ whole genome shotgun (WGS) entry which is preliminary data.</text>
</comment>
<keyword evidence="3" id="KW-1185">Reference proteome</keyword>
<dbReference type="PANTHER" id="PTHR39323:SF1">
    <property type="entry name" value="BLR1149 PROTEIN"/>
    <property type="match status" value="1"/>
</dbReference>
<keyword evidence="2" id="KW-0255">Endonuclease</keyword>
<proteinExistence type="predicted"/>
<dbReference type="SUPFAM" id="SSF56300">
    <property type="entry name" value="Metallo-dependent phosphatases"/>
    <property type="match status" value="1"/>
</dbReference>
<keyword evidence="2" id="KW-0436">Ligase</keyword>
<dbReference type="PANTHER" id="PTHR39323">
    <property type="entry name" value="BLR1149 PROTEIN"/>
    <property type="match status" value="1"/>
</dbReference>
<organism evidence="2 3">
    <name type="scientific">Paraflavisolibacter caeni</name>
    <dbReference type="NCBI Taxonomy" id="2982496"/>
    <lineage>
        <taxon>Bacteria</taxon>
        <taxon>Pseudomonadati</taxon>
        <taxon>Bacteroidota</taxon>
        <taxon>Chitinophagia</taxon>
        <taxon>Chitinophagales</taxon>
        <taxon>Chitinophagaceae</taxon>
        <taxon>Paraflavisolibacter</taxon>
    </lineage>
</organism>
<dbReference type="NCBIfam" id="TIGR04123">
    <property type="entry name" value="P_estr_lig_assc"/>
    <property type="match status" value="1"/>
</dbReference>
<evidence type="ECO:0000259" key="1">
    <source>
        <dbReference type="Pfam" id="PF00149"/>
    </source>
</evidence>
<keyword evidence="2" id="KW-0378">Hydrolase</keyword>
<dbReference type="Gene3D" id="3.60.21.10">
    <property type="match status" value="1"/>
</dbReference>
<dbReference type="AlphaFoldDB" id="A0A9X3BGU0"/>
<evidence type="ECO:0000313" key="3">
    <source>
        <dbReference type="Proteomes" id="UP001155483"/>
    </source>
</evidence>
<keyword evidence="2" id="KW-0540">Nuclease</keyword>
<dbReference type="InterPro" id="IPR029052">
    <property type="entry name" value="Metallo-depent_PP-like"/>
</dbReference>
<name>A0A9X3BGU0_9BACT</name>
<dbReference type="EC" id="3.1.-.-" evidence="2"/>
<dbReference type="RefSeq" id="WP_279295810.1">
    <property type="nucleotide sequence ID" value="NZ_JAOTIF010000002.1"/>
</dbReference>
<evidence type="ECO:0000313" key="2">
    <source>
        <dbReference type="EMBL" id="MCU7548362.1"/>
    </source>
</evidence>
<gene>
    <name evidence="2" type="primary">pdeM</name>
    <name evidence="2" type="ORF">OCK74_04510</name>
</gene>
<dbReference type="InterPro" id="IPR026336">
    <property type="entry name" value="PdeM-like"/>
</dbReference>